<feature type="transmembrane region" description="Helical" evidence="13">
    <location>
        <begin position="268"/>
        <end position="290"/>
    </location>
</feature>
<feature type="domain" description="Gnk2-homologous" evidence="16">
    <location>
        <begin position="5"/>
        <end position="117"/>
    </location>
</feature>
<dbReference type="Pfam" id="PF01657">
    <property type="entry name" value="Stress-antifung"/>
    <property type="match status" value="2"/>
</dbReference>
<keyword evidence="18" id="KW-1185">Reference proteome</keyword>
<dbReference type="InterPro" id="IPR008271">
    <property type="entry name" value="Ser/Thr_kinase_AS"/>
</dbReference>
<dbReference type="Gramene" id="TraesCSU03G0256900.1">
    <property type="protein sequence ID" value="TraesCSU03G0256900.1.CDS"/>
    <property type="gene ID" value="TraesCSU03G0256900"/>
</dbReference>
<accession>A0A3B6U7Q2</accession>
<dbReference type="Gene3D" id="3.30.200.20">
    <property type="entry name" value="Phosphorylase Kinase, domain 1"/>
    <property type="match status" value="1"/>
</dbReference>
<evidence type="ECO:0000256" key="12">
    <source>
        <dbReference type="ARBA" id="ARBA00023180"/>
    </source>
</evidence>
<evidence type="ECO:0000256" key="14">
    <source>
        <dbReference type="SAM" id="SignalP"/>
    </source>
</evidence>
<dbReference type="SUPFAM" id="SSF56112">
    <property type="entry name" value="Protein kinase-like (PK-like)"/>
    <property type="match status" value="1"/>
</dbReference>
<feature type="signal peptide" evidence="14">
    <location>
        <begin position="1"/>
        <end position="19"/>
    </location>
</feature>
<dbReference type="GO" id="GO:0016020">
    <property type="term" value="C:membrane"/>
    <property type="evidence" value="ECO:0007669"/>
    <property type="project" value="UniProtKB-SubCell"/>
</dbReference>
<dbReference type="STRING" id="4565.A0A3B6U7Q2"/>
<keyword evidence="10 13" id="KW-1133">Transmembrane helix</keyword>
<dbReference type="GO" id="GO:0005524">
    <property type="term" value="F:ATP binding"/>
    <property type="evidence" value="ECO:0007669"/>
    <property type="project" value="UniProtKB-KW"/>
</dbReference>
<keyword evidence="8" id="KW-0418">Kinase</keyword>
<keyword evidence="9" id="KW-0067">ATP-binding</keyword>
<evidence type="ECO:0000313" key="17">
    <source>
        <dbReference type="EnsemblPlants" id="TraesCSU02G182500.1"/>
    </source>
</evidence>
<evidence type="ECO:0000256" key="2">
    <source>
        <dbReference type="ARBA" id="ARBA00022527"/>
    </source>
</evidence>
<dbReference type="PaxDb" id="4565-Traes_4BS_E5585B1AA.1"/>
<keyword evidence="2" id="KW-0723">Serine/threonine-protein kinase</keyword>
<keyword evidence="11 13" id="KW-0472">Membrane</keyword>
<dbReference type="Gene3D" id="1.10.510.10">
    <property type="entry name" value="Transferase(Phosphotransferase) domain 1"/>
    <property type="match status" value="1"/>
</dbReference>
<keyword evidence="3" id="KW-0808">Transferase</keyword>
<dbReference type="CDD" id="cd14066">
    <property type="entry name" value="STKc_IRAK"/>
    <property type="match status" value="1"/>
</dbReference>
<dbReference type="InterPro" id="IPR000719">
    <property type="entry name" value="Prot_kinase_dom"/>
</dbReference>
<feature type="chain" id="PRO_5017317972" description="Cysteine-rich receptor-like protein kinase" evidence="14">
    <location>
        <begin position="20"/>
        <end position="660"/>
    </location>
</feature>
<protein>
    <recommendedName>
        <fullName evidence="19">Cysteine-rich receptor-like protein kinase</fullName>
    </recommendedName>
</protein>
<evidence type="ECO:0000256" key="7">
    <source>
        <dbReference type="ARBA" id="ARBA00022741"/>
    </source>
</evidence>
<keyword evidence="5 14" id="KW-0732">Signal</keyword>
<dbReference type="EnsemblPlants" id="TraesCSU02G182500.1">
    <property type="protein sequence ID" value="TraesCSU02G182500.1"/>
    <property type="gene ID" value="TraesCSU02G182500"/>
</dbReference>
<dbReference type="PROSITE" id="PS50011">
    <property type="entry name" value="PROTEIN_KINASE_DOM"/>
    <property type="match status" value="1"/>
</dbReference>
<dbReference type="GO" id="GO:0004674">
    <property type="term" value="F:protein serine/threonine kinase activity"/>
    <property type="evidence" value="ECO:0007669"/>
    <property type="project" value="UniProtKB-KW"/>
</dbReference>
<dbReference type="CDD" id="cd23509">
    <property type="entry name" value="Gnk2-like"/>
    <property type="match status" value="2"/>
</dbReference>
<keyword evidence="7" id="KW-0547">Nucleotide-binding</keyword>
<evidence type="ECO:0008006" key="19">
    <source>
        <dbReference type="Google" id="ProtNLM"/>
    </source>
</evidence>
<dbReference type="AlphaFoldDB" id="A0A3B6U7Q2"/>
<evidence type="ECO:0000256" key="11">
    <source>
        <dbReference type="ARBA" id="ARBA00023136"/>
    </source>
</evidence>
<dbReference type="InterPro" id="IPR038408">
    <property type="entry name" value="GNK2_sf"/>
</dbReference>
<evidence type="ECO:0000256" key="4">
    <source>
        <dbReference type="ARBA" id="ARBA00022692"/>
    </source>
</evidence>
<comment type="subcellular location">
    <subcellularLocation>
        <location evidence="1">Membrane</location>
        <topology evidence="1">Single-pass membrane protein</topology>
    </subcellularLocation>
</comment>
<evidence type="ECO:0000256" key="13">
    <source>
        <dbReference type="SAM" id="Phobius"/>
    </source>
</evidence>
<dbReference type="OMA" id="IWYHECL"/>
<dbReference type="Gramene" id="TraesCSU02G182500.1">
    <property type="protein sequence ID" value="TraesCSU02G182500.1"/>
    <property type="gene ID" value="TraesCSU02G182500"/>
</dbReference>
<evidence type="ECO:0000259" key="15">
    <source>
        <dbReference type="PROSITE" id="PS50011"/>
    </source>
</evidence>
<dbReference type="GO" id="GO:0006950">
    <property type="term" value="P:response to stress"/>
    <property type="evidence" value="ECO:0007669"/>
    <property type="project" value="UniProtKB-ARBA"/>
</dbReference>
<dbReference type="InterPro" id="IPR011009">
    <property type="entry name" value="Kinase-like_dom_sf"/>
</dbReference>
<evidence type="ECO:0000259" key="16">
    <source>
        <dbReference type="PROSITE" id="PS51473"/>
    </source>
</evidence>
<dbReference type="SMR" id="A0A3B6U7Q2"/>
<keyword evidence="12" id="KW-0325">Glycoprotein</keyword>
<evidence type="ECO:0000256" key="3">
    <source>
        <dbReference type="ARBA" id="ARBA00022679"/>
    </source>
</evidence>
<name>A0A3B6U7Q2_WHEAT</name>
<dbReference type="Pfam" id="PF07714">
    <property type="entry name" value="PK_Tyr_Ser-Thr"/>
    <property type="match status" value="1"/>
</dbReference>
<evidence type="ECO:0000256" key="8">
    <source>
        <dbReference type="ARBA" id="ARBA00022777"/>
    </source>
</evidence>
<organism evidence="17">
    <name type="scientific">Triticum aestivum</name>
    <name type="common">Wheat</name>
    <dbReference type="NCBI Taxonomy" id="4565"/>
    <lineage>
        <taxon>Eukaryota</taxon>
        <taxon>Viridiplantae</taxon>
        <taxon>Streptophyta</taxon>
        <taxon>Embryophyta</taxon>
        <taxon>Tracheophyta</taxon>
        <taxon>Spermatophyta</taxon>
        <taxon>Magnoliopsida</taxon>
        <taxon>Liliopsida</taxon>
        <taxon>Poales</taxon>
        <taxon>Poaceae</taxon>
        <taxon>BOP clade</taxon>
        <taxon>Pooideae</taxon>
        <taxon>Triticodae</taxon>
        <taxon>Triticeae</taxon>
        <taxon>Triticinae</taxon>
        <taxon>Triticum</taxon>
    </lineage>
</organism>
<dbReference type="FunFam" id="1.10.510.10:FF:000129">
    <property type="entry name" value="cysteine-rich receptor-like protein kinase 10"/>
    <property type="match status" value="1"/>
</dbReference>
<reference evidence="17" key="2">
    <citation type="submission" date="2018-10" db="UniProtKB">
        <authorList>
            <consortium name="EnsemblPlants"/>
        </authorList>
    </citation>
    <scope>IDENTIFICATION</scope>
</reference>
<dbReference type="PANTHER" id="PTHR27002:SF345">
    <property type="entry name" value="PROTEIN KINASE DOMAIN-CONTAINING PROTEIN"/>
    <property type="match status" value="1"/>
</dbReference>
<dbReference type="SMART" id="SM00220">
    <property type="entry name" value="S_TKc"/>
    <property type="match status" value="1"/>
</dbReference>
<sequence>MATVGVVLLLLLLAPFLAAADMLCDNLKATLVTLPNNTSSSPVRFATAAFGRAPDIVYAFTICRGDIVGVISNQSYCRECVSNMTDKVLNAAPQQCYNGTYHDYGDRCILVYSTDDIIAPPSGENGGDDTPVERWNDKNITGDADEVRLITGLIRELLVQTVEKAASAAPMRFATGIMDSGTTFPMVRSLAQCRPDASTVDCLACLRRLLGVVNATMSLRMGAQINAIRCYFRYEAYRFYGGEATLRLTPPPAPSLAPTPAKRSMSKLWAIPIVIVPIVAAAFLCFIFCSRRITRKRRERLIQSSQPYTTQGKAGEEELGWQGKNSEFSMFEFEQVLVATNNFSEENKLGECGFGTVCKGQLPEGSEIALKRLAPHSGQGFTEFKNEVQLIAKLKHRNLVRLLGCCSHEDEKILVYEYLSNKSLASFIFDENKRALLDWSTLLAIIQGIAHGLLYLHKHSQLRVIHRDLKPSNILLDSEMNPKISDFGLAKIFNSNSIEQNTTRRVFGTYGYMPPEYASEGIFSIKSDVFSFGVVIFEIISGKRNSGSRQCGDFINLLGYAWQLWKEGRLIDLADASLVSKSNPIEMMRCINIALLCVQDNASDRPTMADVVAMLSNQRMIMAEPKQPAYFNVRVENHGASCAPESCSINDITISVTVPR</sequence>
<dbReference type="PROSITE" id="PS51473">
    <property type="entry name" value="GNK2"/>
    <property type="match status" value="2"/>
</dbReference>
<dbReference type="PANTHER" id="PTHR27002">
    <property type="entry name" value="RECEPTOR-LIKE SERINE/THREONINE-PROTEIN KINASE SD1-8"/>
    <property type="match status" value="1"/>
</dbReference>
<dbReference type="FunFam" id="3.30.200.20:FF:000142">
    <property type="entry name" value="Cysteine-rich receptor-like protein kinase 10"/>
    <property type="match status" value="1"/>
</dbReference>
<dbReference type="PROSITE" id="PS00108">
    <property type="entry name" value="PROTEIN_KINASE_ST"/>
    <property type="match status" value="1"/>
</dbReference>
<dbReference type="Gene3D" id="3.30.430.20">
    <property type="entry name" value="Gnk2 domain, C-X8-C-X2-C motif"/>
    <property type="match status" value="2"/>
</dbReference>
<evidence type="ECO:0000256" key="5">
    <source>
        <dbReference type="ARBA" id="ARBA00022729"/>
    </source>
</evidence>
<evidence type="ECO:0000256" key="9">
    <source>
        <dbReference type="ARBA" id="ARBA00022840"/>
    </source>
</evidence>
<evidence type="ECO:0000313" key="18">
    <source>
        <dbReference type="Proteomes" id="UP000019116"/>
    </source>
</evidence>
<dbReference type="InterPro" id="IPR001245">
    <property type="entry name" value="Ser-Thr/Tyr_kinase_cat_dom"/>
</dbReference>
<evidence type="ECO:0000256" key="6">
    <source>
        <dbReference type="ARBA" id="ARBA00022737"/>
    </source>
</evidence>
<keyword evidence="4 13" id="KW-0812">Transmembrane</keyword>
<reference evidence="17" key="1">
    <citation type="submission" date="2018-08" db="EMBL/GenBank/DDBJ databases">
        <authorList>
            <person name="Rossello M."/>
        </authorList>
    </citation>
    <scope>NUCLEOTIDE SEQUENCE [LARGE SCALE GENOMIC DNA]</scope>
    <source>
        <strain evidence="17">cv. Chinese Spring</strain>
    </source>
</reference>
<dbReference type="InterPro" id="IPR002902">
    <property type="entry name" value="GNK2"/>
</dbReference>
<evidence type="ECO:0000256" key="10">
    <source>
        <dbReference type="ARBA" id="ARBA00022989"/>
    </source>
</evidence>
<dbReference type="Proteomes" id="UP000019116">
    <property type="component" value="Chromosome Un"/>
</dbReference>
<keyword evidence="6" id="KW-0677">Repeat</keyword>
<feature type="domain" description="Protein kinase" evidence="15">
    <location>
        <begin position="343"/>
        <end position="621"/>
    </location>
</feature>
<feature type="domain" description="Gnk2-homologous" evidence="16">
    <location>
        <begin position="128"/>
        <end position="239"/>
    </location>
</feature>
<evidence type="ECO:0000256" key="1">
    <source>
        <dbReference type="ARBA" id="ARBA00004167"/>
    </source>
</evidence>
<proteinExistence type="predicted"/>